<keyword evidence="2 9" id="KW-0812">Transmembrane</keyword>
<evidence type="ECO:0000259" key="10">
    <source>
        <dbReference type="PROSITE" id="PS50268"/>
    </source>
</evidence>
<dbReference type="PANTHER" id="PTHR24026">
    <property type="entry name" value="FAT ATYPICAL CADHERIN-RELATED"/>
    <property type="match status" value="1"/>
</dbReference>
<gene>
    <name evidence="12" type="primary">LOC108563018</name>
</gene>
<feature type="compositionally biased region" description="Polar residues" evidence="8">
    <location>
        <begin position="864"/>
        <end position="875"/>
    </location>
</feature>
<evidence type="ECO:0000256" key="7">
    <source>
        <dbReference type="PROSITE-ProRule" id="PRU00043"/>
    </source>
</evidence>
<dbReference type="SMART" id="SM00112">
    <property type="entry name" value="CA"/>
    <property type="match status" value="3"/>
</dbReference>
<feature type="compositionally biased region" description="Polar residues" evidence="8">
    <location>
        <begin position="906"/>
        <end position="923"/>
    </location>
</feature>
<name>A0ABM1MR51_NICVS</name>
<dbReference type="Pfam" id="PF00028">
    <property type="entry name" value="Cadherin"/>
    <property type="match status" value="1"/>
</dbReference>
<feature type="non-terminal residue" evidence="12">
    <location>
        <position position="1"/>
    </location>
</feature>
<keyword evidence="6 9" id="KW-0472">Membrane</keyword>
<feature type="region of interest" description="Disordered" evidence="8">
    <location>
        <begin position="803"/>
        <end position="923"/>
    </location>
</feature>
<dbReference type="InterPro" id="IPR020894">
    <property type="entry name" value="Cadherin_CS"/>
</dbReference>
<proteinExistence type="predicted"/>
<evidence type="ECO:0000256" key="9">
    <source>
        <dbReference type="SAM" id="Phobius"/>
    </source>
</evidence>
<evidence type="ECO:0000313" key="11">
    <source>
        <dbReference type="Proteomes" id="UP000695000"/>
    </source>
</evidence>
<evidence type="ECO:0000313" key="12">
    <source>
        <dbReference type="RefSeq" id="XP_017777051.1"/>
    </source>
</evidence>
<dbReference type="PANTHER" id="PTHR24026:SF133">
    <property type="entry name" value="CADHERIN-RELATED FAMILY MEMBER 2"/>
    <property type="match status" value="1"/>
</dbReference>
<keyword evidence="4 7" id="KW-0106">Calcium</keyword>
<feature type="domain" description="Cadherin" evidence="10">
    <location>
        <begin position="106"/>
        <end position="215"/>
    </location>
</feature>
<accession>A0ABM1MR51</accession>
<evidence type="ECO:0000256" key="5">
    <source>
        <dbReference type="ARBA" id="ARBA00022989"/>
    </source>
</evidence>
<dbReference type="PROSITE" id="PS00232">
    <property type="entry name" value="CADHERIN_1"/>
    <property type="match status" value="1"/>
</dbReference>
<dbReference type="SUPFAM" id="SSF49313">
    <property type="entry name" value="Cadherin-like"/>
    <property type="match status" value="3"/>
</dbReference>
<dbReference type="PRINTS" id="PR00205">
    <property type="entry name" value="CADHERIN"/>
</dbReference>
<dbReference type="Proteomes" id="UP000695000">
    <property type="component" value="Unplaced"/>
</dbReference>
<dbReference type="InterPro" id="IPR015919">
    <property type="entry name" value="Cadherin-like_sf"/>
</dbReference>
<feature type="compositionally biased region" description="Polar residues" evidence="8">
    <location>
        <begin position="724"/>
        <end position="742"/>
    </location>
</feature>
<evidence type="ECO:0000256" key="1">
    <source>
        <dbReference type="ARBA" id="ARBA00004370"/>
    </source>
</evidence>
<sequence length="996" mass="111930">WSSCPVADKPSGFPVAFQFHAREFLAKVKLISLLFFSFFFLVILGELRLAKPLNEIQAISHSNVPIILTVVAEEVRSSPTEPAAQSTTVRLALIAPQPTASNPRFSSTNFTVDLEENSPPGTILTIPKAEFIAQPGVLFSLTLLNNNGTFAVSPNVIEGRSKFMVKVSDNSLLDFERRRSVVCEILAKELTEGNHTASATLTVRLTDTNDNAPKFPRSEFAADIPENTQPGSSVLKVTASDVDGNDIRFRLLGTGSDHFNINPTTGVITVTQPLDSESIAAYAFQVQAEDNSGNKANATVAINVLDVNDQSPIFEKPFYEFILNQDRRSFTFPAFVKALDKDVSAPNNDVKYEIIGVHENLTLDEVNGELRVQGVWNGKEVGVFKIRAYDGGVPTLWNECEIRIYPPDGNRKMVFIVSGRNRNKADVEQYLSGIVGADVKVDSIRDYDGYNQQGVLDVSESGGERSIVETTVNFASNSVVDLEHIRRILDTKETKDRESKEVVVKAGNPNLWWLLLTLLLLLILIALILILCCIIEGCPLYVAPKRRRKVTPDVEKLVIKDQENKSVQVAEWYGRREAWTPEHNLIEVEVDSIKRHELERGSERGEVRKMSYKNQEVGRDQLYIREGNADILRLITRGGDQQQQQQQRPVTLIPEAYVIDSGKDILMKRFIDQQQTEARASAYQQNTLNRIQSEHELLEASLRQQNALLRQILSEREKDLRLETQSLPAGTQTDQNVSTQTEPLYLRPPRRQTRSDNDASDGSEEEEKYQKSRRRKKLNVKRKIRTPIQEESETEQIVAQTKTSLMRQQLKSNSSSRTKSSRSLRKEVLQEISDSLEPYTDSVEEETPRRNSETGLQRKEIASQLKSSSSHNDLTSKQKQSKRGSSRYMEWYSKKPRRAKVEGGSLETSATKVSKRQLSATQPAQRNVELPIGNGPEHPLIQHSKNRFEVVGLPNEDGDSGIALTRPTMAQKKSVFTIAYDDMQTRQLPESVSTTP</sequence>
<evidence type="ECO:0000256" key="2">
    <source>
        <dbReference type="ARBA" id="ARBA00022692"/>
    </source>
</evidence>
<organism evidence="11 12">
    <name type="scientific">Nicrophorus vespilloides</name>
    <name type="common">Boreal carrion beetle</name>
    <dbReference type="NCBI Taxonomy" id="110193"/>
    <lineage>
        <taxon>Eukaryota</taxon>
        <taxon>Metazoa</taxon>
        <taxon>Ecdysozoa</taxon>
        <taxon>Arthropoda</taxon>
        <taxon>Hexapoda</taxon>
        <taxon>Insecta</taxon>
        <taxon>Pterygota</taxon>
        <taxon>Neoptera</taxon>
        <taxon>Endopterygota</taxon>
        <taxon>Coleoptera</taxon>
        <taxon>Polyphaga</taxon>
        <taxon>Staphyliniformia</taxon>
        <taxon>Silphidae</taxon>
        <taxon>Nicrophorinae</taxon>
        <taxon>Nicrophorus</taxon>
    </lineage>
</organism>
<feature type="compositionally biased region" description="Acidic residues" evidence="8">
    <location>
        <begin position="758"/>
        <end position="767"/>
    </location>
</feature>
<dbReference type="GeneID" id="108563018"/>
<dbReference type="InterPro" id="IPR002126">
    <property type="entry name" value="Cadherin-like_dom"/>
</dbReference>
<feature type="compositionally biased region" description="Basic residues" evidence="8">
    <location>
        <begin position="771"/>
        <end position="783"/>
    </location>
</feature>
<protein>
    <submittedName>
        <fullName evidence="12">Cadherin-86C-like</fullName>
    </submittedName>
</protein>
<dbReference type="RefSeq" id="XP_017777051.1">
    <property type="nucleotide sequence ID" value="XM_017921562.1"/>
</dbReference>
<keyword evidence="5 9" id="KW-1133">Transmembrane helix</keyword>
<dbReference type="PROSITE" id="PS50268">
    <property type="entry name" value="CADHERIN_2"/>
    <property type="match status" value="2"/>
</dbReference>
<reference evidence="12" key="1">
    <citation type="submission" date="2025-08" db="UniProtKB">
        <authorList>
            <consortium name="RefSeq"/>
        </authorList>
    </citation>
    <scope>IDENTIFICATION</scope>
    <source>
        <tissue evidence="12">Whole Larva</tissue>
    </source>
</reference>
<evidence type="ECO:0000256" key="6">
    <source>
        <dbReference type="ARBA" id="ARBA00023136"/>
    </source>
</evidence>
<comment type="subcellular location">
    <subcellularLocation>
        <location evidence="1">Membrane</location>
    </subcellularLocation>
</comment>
<evidence type="ECO:0000256" key="8">
    <source>
        <dbReference type="SAM" id="MobiDB-lite"/>
    </source>
</evidence>
<feature type="transmembrane region" description="Helical" evidence="9">
    <location>
        <begin position="511"/>
        <end position="542"/>
    </location>
</feature>
<feature type="transmembrane region" description="Helical" evidence="9">
    <location>
        <begin position="30"/>
        <end position="50"/>
    </location>
</feature>
<dbReference type="CDD" id="cd11304">
    <property type="entry name" value="Cadherin_repeat"/>
    <property type="match status" value="2"/>
</dbReference>
<evidence type="ECO:0000256" key="3">
    <source>
        <dbReference type="ARBA" id="ARBA00022737"/>
    </source>
</evidence>
<feature type="compositionally biased region" description="Basic and acidic residues" evidence="8">
    <location>
        <begin position="846"/>
        <end position="861"/>
    </location>
</feature>
<evidence type="ECO:0000256" key="4">
    <source>
        <dbReference type="ARBA" id="ARBA00022837"/>
    </source>
</evidence>
<dbReference type="Gene3D" id="2.60.40.60">
    <property type="entry name" value="Cadherins"/>
    <property type="match status" value="3"/>
</dbReference>
<feature type="domain" description="Cadherin" evidence="10">
    <location>
        <begin position="216"/>
        <end position="314"/>
    </location>
</feature>
<feature type="region of interest" description="Disordered" evidence="8">
    <location>
        <begin position="724"/>
        <end position="783"/>
    </location>
</feature>
<keyword evidence="3" id="KW-0677">Repeat</keyword>
<keyword evidence="11" id="KW-1185">Reference proteome</keyword>